<keyword evidence="7" id="KW-1185">Reference proteome</keyword>
<protein>
    <submittedName>
        <fullName evidence="6">CHAT domain-containing protein</fullName>
    </submittedName>
</protein>
<feature type="transmembrane region" description="Helical" evidence="4">
    <location>
        <begin position="990"/>
        <end position="1008"/>
    </location>
</feature>
<name>A0ABT8KXU6_9BACT</name>
<reference evidence="6" key="1">
    <citation type="submission" date="2023-06" db="EMBL/GenBank/DDBJ databases">
        <title>Genomic of Parafulvivirga corallium.</title>
        <authorList>
            <person name="Wang G."/>
        </authorList>
    </citation>
    <scope>NUCLEOTIDE SEQUENCE</scope>
    <source>
        <strain evidence="6">BMA10</strain>
    </source>
</reference>
<proteinExistence type="predicted"/>
<dbReference type="SUPFAM" id="SSF48452">
    <property type="entry name" value="TPR-like"/>
    <property type="match status" value="2"/>
</dbReference>
<feature type="repeat" description="TPR" evidence="3">
    <location>
        <begin position="40"/>
        <end position="73"/>
    </location>
</feature>
<feature type="repeat" description="TPR" evidence="3">
    <location>
        <begin position="374"/>
        <end position="407"/>
    </location>
</feature>
<comment type="caution">
    <text evidence="6">The sequence shown here is derived from an EMBL/GenBank/DDBJ whole genome shotgun (WGS) entry which is preliminary data.</text>
</comment>
<dbReference type="RefSeq" id="WP_346755617.1">
    <property type="nucleotide sequence ID" value="NZ_JAUJEA010000021.1"/>
</dbReference>
<feature type="repeat" description="TPR" evidence="3">
    <location>
        <begin position="290"/>
        <end position="323"/>
    </location>
</feature>
<feature type="repeat" description="TPR" evidence="3">
    <location>
        <begin position="332"/>
        <end position="365"/>
    </location>
</feature>
<organism evidence="6 7">
    <name type="scientific">Splendidivirga corallicola</name>
    <dbReference type="NCBI Taxonomy" id="3051826"/>
    <lineage>
        <taxon>Bacteria</taxon>
        <taxon>Pseudomonadati</taxon>
        <taxon>Bacteroidota</taxon>
        <taxon>Cytophagia</taxon>
        <taxon>Cytophagales</taxon>
        <taxon>Splendidivirgaceae</taxon>
        <taxon>Splendidivirga</taxon>
    </lineage>
</organism>
<keyword evidence="4" id="KW-0472">Membrane</keyword>
<keyword evidence="1" id="KW-0677">Repeat</keyword>
<dbReference type="PANTHER" id="PTHR45641:SF1">
    <property type="entry name" value="AAA+ ATPASE DOMAIN-CONTAINING PROTEIN"/>
    <property type="match status" value="1"/>
</dbReference>
<feature type="repeat" description="TPR" evidence="3">
    <location>
        <begin position="164"/>
        <end position="197"/>
    </location>
</feature>
<dbReference type="PROSITE" id="PS50293">
    <property type="entry name" value="TPR_REGION"/>
    <property type="match status" value="1"/>
</dbReference>
<evidence type="ECO:0000256" key="2">
    <source>
        <dbReference type="ARBA" id="ARBA00022803"/>
    </source>
</evidence>
<evidence type="ECO:0000256" key="1">
    <source>
        <dbReference type="ARBA" id="ARBA00022737"/>
    </source>
</evidence>
<keyword evidence="4" id="KW-1133">Transmembrane helix</keyword>
<keyword evidence="2 3" id="KW-0802">TPR repeat</keyword>
<dbReference type="Gene3D" id="1.25.40.10">
    <property type="entry name" value="Tetratricopeptide repeat domain"/>
    <property type="match status" value="3"/>
</dbReference>
<gene>
    <name evidence="6" type="ORF">QQ008_29695</name>
</gene>
<evidence type="ECO:0000259" key="5">
    <source>
        <dbReference type="Pfam" id="PF12770"/>
    </source>
</evidence>
<dbReference type="Pfam" id="PF12770">
    <property type="entry name" value="CHAT"/>
    <property type="match status" value="1"/>
</dbReference>
<feature type="repeat" description="TPR" evidence="3">
    <location>
        <begin position="206"/>
        <end position="239"/>
    </location>
</feature>
<accession>A0ABT8KXU6</accession>
<evidence type="ECO:0000313" key="7">
    <source>
        <dbReference type="Proteomes" id="UP001172082"/>
    </source>
</evidence>
<feature type="domain" description="CHAT" evidence="5">
    <location>
        <begin position="683"/>
        <end position="976"/>
    </location>
</feature>
<keyword evidence="4" id="KW-0812">Transmembrane</keyword>
<dbReference type="EMBL" id="JAUJEA010000021">
    <property type="protein sequence ID" value="MDN5205595.1"/>
    <property type="molecule type" value="Genomic_DNA"/>
</dbReference>
<dbReference type="Proteomes" id="UP001172082">
    <property type="component" value="Unassembled WGS sequence"/>
</dbReference>
<dbReference type="PANTHER" id="PTHR45641">
    <property type="entry name" value="TETRATRICOPEPTIDE REPEAT PROTEIN (AFU_ORTHOLOGUE AFUA_6G03870)"/>
    <property type="match status" value="1"/>
</dbReference>
<dbReference type="Pfam" id="PF13424">
    <property type="entry name" value="TPR_12"/>
    <property type="match status" value="4"/>
</dbReference>
<dbReference type="PROSITE" id="PS50005">
    <property type="entry name" value="TPR"/>
    <property type="match status" value="6"/>
</dbReference>
<sequence>MNKGLSTKLSVLIKSSFIVFYGFIQISDVYAQNQLDTLLAYQYYSLADSLSKSQKYDSAIHYYQKALPIYETTEFWERNIECKNKISINYRLSGNFKKAFDSGRDALETGIEKLGSMHSYQAEAYLNMAIAQREMGDYVLASEYSLKAIAIQRETFGEKHPELAKSYDNVGIIFGEKGDYDITLDYFLKSLEIKKEVLGETDRLVSDSYNNLGILFRFKGNYFLSIEYFQKAMAIRKEILGEKHVIISGSLNNIGIVYKDIGNYTLALQNHFEALEIRQEVFGEMHPLTGDSYNNIGSVYDEMDNDSLALIYFKKALNIRIHVFGEKHPFVAESYNNIGILYHSLNKYSQALAHYQKALIIQKEVFSEKHPNVALSYENIGSVYHDQGIFNSALDYYQRSLIANVIDFNDQNWRSLPSLKEFLDSNQLLKSLQKKAAVLREMYLKNGEVKDLETSLNTYKLSDDLIGKIRNLRKTQNDKLELGKIASIVYEGAIQTCLDLFHIANDKKYLREAFYFSEKSKASVLKESMAELSAKSFNHLSDSLLSIEQRLKVDRSFYESEILNAKTQRSGYDTLKINEFNNRLFTLNRIFDSLSQMIEENYPEYYKLKYENEVQSATDIQQSLADDNAIIEYFLGDSSAYVFLATKEGLIVGNLNNSKSITEEITDFRKSILIKDIKAYKQASNNLYNQIFAPIAEKVQGKELIIIPHGALWHVNFDLLLSEQIESEDYRNLPYLVKDFSISYGNAAHLLFDNTFNSKKDQLNQCLAFSYTDTAAVNYGDHLSFNTLRQSNDDLPGSRAEIRSIAAIVDGQYYYGKDANERNFKRQADQYAVLHLALHGEINDENPEHSRLYFTQTKDSVEDNHLYVHELYALNLPSELAVLSACDAGTGKLEKGEGIMSLGRAFQYAGAKSLLLSSWEVSDGVAPDIMKYFYGNLKEGMNKSEALRQAKLQYLKNADVLSANPFYWGNFFIVGDNSPVELESRSNLQYAIYTVLGVVLLLLVLVFFKRKMRETQTN</sequence>
<evidence type="ECO:0000256" key="4">
    <source>
        <dbReference type="SAM" id="Phobius"/>
    </source>
</evidence>
<dbReference type="InterPro" id="IPR019734">
    <property type="entry name" value="TPR_rpt"/>
</dbReference>
<dbReference type="SMART" id="SM00028">
    <property type="entry name" value="TPR"/>
    <property type="match status" value="8"/>
</dbReference>
<dbReference type="Pfam" id="PF13374">
    <property type="entry name" value="TPR_10"/>
    <property type="match status" value="1"/>
</dbReference>
<dbReference type="InterPro" id="IPR011990">
    <property type="entry name" value="TPR-like_helical_dom_sf"/>
</dbReference>
<evidence type="ECO:0000256" key="3">
    <source>
        <dbReference type="PROSITE-ProRule" id="PRU00339"/>
    </source>
</evidence>
<evidence type="ECO:0000313" key="6">
    <source>
        <dbReference type="EMBL" id="MDN5205595.1"/>
    </source>
</evidence>
<dbReference type="InterPro" id="IPR024983">
    <property type="entry name" value="CHAT_dom"/>
</dbReference>